<dbReference type="InterPro" id="IPR036465">
    <property type="entry name" value="vWFA_dom_sf"/>
</dbReference>
<dbReference type="RefSeq" id="WP_013675444.1">
    <property type="nucleotide sequence ID" value="NC_015312.1"/>
</dbReference>
<feature type="region of interest" description="Disordered" evidence="1">
    <location>
        <begin position="1"/>
        <end position="34"/>
    </location>
</feature>
<accession>F4CX83</accession>
<evidence type="ECO:0000259" key="2">
    <source>
        <dbReference type="SMART" id="SM00327"/>
    </source>
</evidence>
<dbReference type="STRING" id="675635.Psed_3334"/>
<dbReference type="Proteomes" id="UP000007809">
    <property type="component" value="Chromosome"/>
</dbReference>
<sequence>MADGPGGRRHRRRRRYAYGPYAGGPDPLAPPFDIRSAMDQIGRDVMEGSSPRQALQELLRRGMEGRRGLDDLSRQVWQRRRDLQRDNRLDGTLQQVRELLERAMNAERDTLSRDEDTPTSEDARFREMQLDALPTDTGGAVRELSGYDWRSSEAREAYEEIRDLLGREMLDQRFEGMKEAMQNATPEDVERIREMLDDLNSLLQNHAEGRDTTQQFAEFMQRHGEFFPENPQNTDELADLLAARAAAAQRMLNSMSAEQRAELMELSQQAFGDPRLAQALAQLDANLQGLRPGEDWQGSGRFRGDNPLGMGEATRALEELGRLDSLAEQLAQSYPGARMEDIDLDAVGELLGDEARVDARTLAELERELQRQGLFERAPDGSLHLSPKALRRLGESALRDVVDKMGARRGERETRRSGAAGEATGATRAWAFGDTEAWSVPRTLLNAQLRQAGGDTRTLDVSDVEVVETEQRTRAAVALLVDTSWSMVAEGRWVPMKRTALALHQLISTRFRGDDLALVTFGRQAQTVELGELVGLDGVYAQGTNLHHALLLAGRHLRRHPDAMPVVLVVTDGEPTAHLEPDGEAYFDYPPSPYTLRATVSEIDRLTGLGAAFTFFVLGDDPRLAAFMDDVARRCGGRVVAPTLDGLGAEVVSDYLRTRRR</sequence>
<reference evidence="3 4" key="1">
    <citation type="journal article" date="2011" name="J. Bacteriol.">
        <title>Genome sequence of the 1,4-dioxane-degrading Pseudonocardia dioxanivorans strain CB1190.</title>
        <authorList>
            <person name="Sales C.M."/>
            <person name="Mahendra S."/>
            <person name="Grostern A."/>
            <person name="Parales R.E."/>
            <person name="Goodwin L.A."/>
            <person name="Woyke T."/>
            <person name="Nolan M."/>
            <person name="Lapidus A."/>
            <person name="Chertkov O."/>
            <person name="Ovchinnikova G."/>
            <person name="Sczyrba A."/>
            <person name="Alvarez-Cohen L."/>
        </authorList>
    </citation>
    <scope>NUCLEOTIDE SEQUENCE [LARGE SCALE GENOMIC DNA]</scope>
    <source>
        <strain evidence="4">ATCC 55486 / DSM 44775 / JCM 13855 / CB1190</strain>
    </source>
</reference>
<dbReference type="SUPFAM" id="SSF53300">
    <property type="entry name" value="vWA-like"/>
    <property type="match status" value="1"/>
</dbReference>
<name>F4CX83_PSEUX</name>
<dbReference type="CDD" id="cd00198">
    <property type="entry name" value="vWFA"/>
    <property type="match status" value="1"/>
</dbReference>
<feature type="compositionally biased region" description="Basic residues" evidence="1">
    <location>
        <begin position="7"/>
        <end position="16"/>
    </location>
</feature>
<dbReference type="eggNOG" id="COG4867">
    <property type="taxonomic scope" value="Bacteria"/>
</dbReference>
<dbReference type="OrthoDB" id="9766126at2"/>
<dbReference type="EMBL" id="CP002593">
    <property type="protein sequence ID" value="AEA25524.1"/>
    <property type="molecule type" value="Genomic_DNA"/>
</dbReference>
<feature type="domain" description="VWFA" evidence="2">
    <location>
        <begin position="474"/>
        <end position="656"/>
    </location>
</feature>
<dbReference type="SMART" id="SM00327">
    <property type="entry name" value="VWA"/>
    <property type="match status" value="1"/>
</dbReference>
<dbReference type="AlphaFoldDB" id="F4CX83"/>
<dbReference type="HOGENOM" id="CLU_408088_0_0_11"/>
<proteinExistence type="predicted"/>
<feature type="compositionally biased region" description="Low complexity" evidence="1">
    <location>
        <begin position="17"/>
        <end position="26"/>
    </location>
</feature>
<evidence type="ECO:0000313" key="4">
    <source>
        <dbReference type="Proteomes" id="UP000007809"/>
    </source>
</evidence>
<gene>
    <name evidence="3" type="ordered locus">Psed_3334</name>
</gene>
<dbReference type="InterPro" id="IPR002035">
    <property type="entry name" value="VWF_A"/>
</dbReference>
<protein>
    <submittedName>
        <fullName evidence="3">von Willebrand factor type A</fullName>
    </submittedName>
</protein>
<evidence type="ECO:0000313" key="3">
    <source>
        <dbReference type="EMBL" id="AEA25524.1"/>
    </source>
</evidence>
<organism evidence="3 4">
    <name type="scientific">Pseudonocardia dioxanivorans (strain ATCC 55486 / DSM 44775 / JCM 13855 / CB1190)</name>
    <dbReference type="NCBI Taxonomy" id="675635"/>
    <lineage>
        <taxon>Bacteria</taxon>
        <taxon>Bacillati</taxon>
        <taxon>Actinomycetota</taxon>
        <taxon>Actinomycetes</taxon>
        <taxon>Pseudonocardiales</taxon>
        <taxon>Pseudonocardiaceae</taxon>
        <taxon>Pseudonocardia</taxon>
    </lineage>
</organism>
<keyword evidence="4" id="KW-1185">Reference proteome</keyword>
<evidence type="ECO:0000256" key="1">
    <source>
        <dbReference type="SAM" id="MobiDB-lite"/>
    </source>
</evidence>
<dbReference type="Gene3D" id="3.40.50.410">
    <property type="entry name" value="von Willebrand factor, type A domain"/>
    <property type="match status" value="1"/>
</dbReference>
<dbReference type="KEGG" id="pdx:Psed_3334"/>